<dbReference type="Pfam" id="PF04072">
    <property type="entry name" value="LCM"/>
    <property type="match status" value="1"/>
</dbReference>
<dbReference type="GO" id="GO:0008168">
    <property type="term" value="F:methyltransferase activity"/>
    <property type="evidence" value="ECO:0007669"/>
    <property type="project" value="UniProtKB-KW"/>
</dbReference>
<dbReference type="PANTHER" id="PTHR43619:SF2">
    <property type="entry name" value="S-ADENOSYL-L-METHIONINE-DEPENDENT METHYLTRANSFERASES SUPERFAMILY PROTEIN"/>
    <property type="match status" value="1"/>
</dbReference>
<dbReference type="OrthoDB" id="652025at2"/>
<keyword evidence="4" id="KW-1185">Reference proteome</keyword>
<gene>
    <name evidence="3" type="ORF">SAMN04488522_101136</name>
</gene>
<name>A0A1M4TB74_9SPHI</name>
<dbReference type="InterPro" id="IPR007213">
    <property type="entry name" value="Ppm1/Ppm2/Tcmp"/>
</dbReference>
<organism evidence="3 4">
    <name type="scientific">Pedobacter caeni</name>
    <dbReference type="NCBI Taxonomy" id="288992"/>
    <lineage>
        <taxon>Bacteria</taxon>
        <taxon>Pseudomonadati</taxon>
        <taxon>Bacteroidota</taxon>
        <taxon>Sphingobacteriia</taxon>
        <taxon>Sphingobacteriales</taxon>
        <taxon>Sphingobacteriaceae</taxon>
        <taxon>Pedobacter</taxon>
    </lineage>
</organism>
<keyword evidence="1 3" id="KW-0489">Methyltransferase</keyword>
<dbReference type="Proteomes" id="UP000184287">
    <property type="component" value="Unassembled WGS sequence"/>
</dbReference>
<keyword evidence="2 3" id="KW-0808">Transferase</keyword>
<accession>A0A1M4TB74</accession>
<dbReference type="SUPFAM" id="SSF53335">
    <property type="entry name" value="S-adenosyl-L-methionine-dependent methyltransferases"/>
    <property type="match status" value="1"/>
</dbReference>
<evidence type="ECO:0000256" key="1">
    <source>
        <dbReference type="ARBA" id="ARBA00022603"/>
    </source>
</evidence>
<proteinExistence type="predicted"/>
<dbReference type="STRING" id="288992.SAMN04488522_101136"/>
<dbReference type="AlphaFoldDB" id="A0A1M4TB74"/>
<dbReference type="InterPro" id="IPR029063">
    <property type="entry name" value="SAM-dependent_MTases_sf"/>
</dbReference>
<sequence>MNDYIKTNVPLTSALVLQQSRSVYTSELEKKYLEHIDFSEVMAVGQQMTAVTTVISNAICIRRNYVRKVLLEQLLSSPKQQICILGAGLDPLSIFLLEHRADRISNIFEVDGSDSIQTKAGIYSDLIPEADQTHFIQCNLTDTDLLMEMLLLKGYQPGKPTIVVLEGVVHYIHNHEFVKLIQQFRSGAKHNKVIMDYSLDDTDIPEHALSLHRTIIDMFEKFIKAKVNLNSREEMITVLNDFGAAEIRVDTIKDVEFQLNGNNLLFPHQGEGVLEMLVFNI</sequence>
<evidence type="ECO:0000256" key="2">
    <source>
        <dbReference type="ARBA" id="ARBA00022679"/>
    </source>
</evidence>
<dbReference type="Gene3D" id="3.40.50.150">
    <property type="entry name" value="Vaccinia Virus protein VP39"/>
    <property type="match status" value="1"/>
</dbReference>
<evidence type="ECO:0000313" key="4">
    <source>
        <dbReference type="Proteomes" id="UP000184287"/>
    </source>
</evidence>
<dbReference type="PANTHER" id="PTHR43619">
    <property type="entry name" value="S-ADENOSYL-L-METHIONINE-DEPENDENT METHYLTRANSFERASE YKTD-RELATED"/>
    <property type="match status" value="1"/>
</dbReference>
<dbReference type="GO" id="GO:0032259">
    <property type="term" value="P:methylation"/>
    <property type="evidence" value="ECO:0007669"/>
    <property type="project" value="UniProtKB-KW"/>
</dbReference>
<evidence type="ECO:0000313" key="3">
    <source>
        <dbReference type="EMBL" id="SHE41487.1"/>
    </source>
</evidence>
<protein>
    <submittedName>
        <fullName evidence="3">O-Methyltransferase involved in polyketide biosynthesis</fullName>
    </submittedName>
</protein>
<reference evidence="4" key="1">
    <citation type="submission" date="2016-11" db="EMBL/GenBank/DDBJ databases">
        <authorList>
            <person name="Varghese N."/>
            <person name="Submissions S."/>
        </authorList>
    </citation>
    <scope>NUCLEOTIDE SEQUENCE [LARGE SCALE GENOMIC DNA]</scope>
    <source>
        <strain evidence="4">DSM 16990</strain>
    </source>
</reference>
<dbReference type="RefSeq" id="WP_073226118.1">
    <property type="nucleotide sequence ID" value="NZ_FQUQ01000001.1"/>
</dbReference>
<dbReference type="EMBL" id="FQUQ01000001">
    <property type="protein sequence ID" value="SHE41487.1"/>
    <property type="molecule type" value="Genomic_DNA"/>
</dbReference>